<proteinExistence type="predicted"/>
<accession>A0AAU9K2U7</accession>
<keyword evidence="1" id="KW-0175">Coiled coil</keyword>
<feature type="coiled-coil region" evidence="1">
    <location>
        <begin position="19"/>
        <end position="77"/>
    </location>
</feature>
<name>A0AAU9K2U7_9CILI</name>
<evidence type="ECO:0000256" key="1">
    <source>
        <dbReference type="SAM" id="Coils"/>
    </source>
</evidence>
<organism evidence="2 3">
    <name type="scientific">Blepharisma stoltei</name>
    <dbReference type="NCBI Taxonomy" id="1481888"/>
    <lineage>
        <taxon>Eukaryota</taxon>
        <taxon>Sar</taxon>
        <taxon>Alveolata</taxon>
        <taxon>Ciliophora</taxon>
        <taxon>Postciliodesmatophora</taxon>
        <taxon>Heterotrichea</taxon>
        <taxon>Heterotrichida</taxon>
        <taxon>Blepharismidae</taxon>
        <taxon>Blepharisma</taxon>
    </lineage>
</organism>
<gene>
    <name evidence="2" type="ORF">BSTOLATCC_MIC53574</name>
</gene>
<dbReference type="AlphaFoldDB" id="A0AAU9K2U7"/>
<keyword evidence="3" id="KW-1185">Reference proteome</keyword>
<dbReference type="EMBL" id="CAJZBQ010000053">
    <property type="protein sequence ID" value="CAG9331506.1"/>
    <property type="molecule type" value="Genomic_DNA"/>
</dbReference>
<comment type="caution">
    <text evidence="2">The sequence shown here is derived from an EMBL/GenBank/DDBJ whole genome shotgun (WGS) entry which is preliminary data.</text>
</comment>
<evidence type="ECO:0000313" key="3">
    <source>
        <dbReference type="Proteomes" id="UP001162131"/>
    </source>
</evidence>
<evidence type="ECO:0000313" key="2">
    <source>
        <dbReference type="EMBL" id="CAG9331506.1"/>
    </source>
</evidence>
<dbReference type="Proteomes" id="UP001162131">
    <property type="component" value="Unassembled WGS sequence"/>
</dbReference>
<sequence length="151" mass="17760">MNDIERRDAKDLEAILKCKSEVELNCLTTEKEIDILEREEEQAKRVLDDLNYEVSLLENANEEVQRNINSCLEYEIEYLTEYITSMKILNREILQNANQLDTQQKCMEKAIYDLNREIDVAQDYLDKTHTKVHLEKCLSCGVFLESNCPFC</sequence>
<reference evidence="2" key="1">
    <citation type="submission" date="2021-09" db="EMBL/GenBank/DDBJ databases">
        <authorList>
            <consortium name="AG Swart"/>
            <person name="Singh M."/>
            <person name="Singh A."/>
            <person name="Seah K."/>
            <person name="Emmerich C."/>
        </authorList>
    </citation>
    <scope>NUCLEOTIDE SEQUENCE</scope>
    <source>
        <strain evidence="2">ATCC30299</strain>
    </source>
</reference>
<protein>
    <submittedName>
        <fullName evidence="2">Uncharacterized protein</fullName>
    </submittedName>
</protein>